<sequence length="839" mass="84123">MSTVVAIVKSIVGQVIAVSPEGIRRVLIEGDRLLAGEQVDTGTGGAVTLELADGRLLDLGRDTQWSADAPDSSIDLSQATAQAAPSVEELQQAIAAGVDPTTELEATAAGPAAAGGGSVGGGHSFVLLQETAGVVDATIGFPTGPIGFGNGLAVEELGGLDGNAASTNTANVPLTTGLTLSATPTITEAGGVIVYTATVGQPPLTNLTVTLSNGAVIVIPAGQTTGTVNVNIPANDTPYIDGGQISATITGTSGGNGLIVTPSTTPAVTQVTDTIDTTTATLTANPSVTEGGVITYTVTLTNPAQTPVTVTLSNGQTVTIEAGKSSGSVDFQTPANDVYNNGSTVSTTITGATGGNFENLVANPAPAETKINDSVDTTTATLTATPSVTEGGVITYTVTLTNPAQTPVTITLSNGQTVTIDAGKSSGSVDFQTPANDVYNNGSTVSTTITGTTGGNFEKLEPNPAPAETKINDSIDTTTATLTATPSVTEGGVITYTVTLTNPAQTPVSVTLSNGQTITVKAGESAGSVDFQTPANDVFVNGSTVSTSITGATGGNFEKLVPDTTPTQTVISDSIDTVTVSIASNGNVTEAEQPTFTVSVSQKLDHDLTVTLSNGATVVIGAGQTQATYSLPAQGDDVFKDAGSVTLGVTDASVTGKTFENLQLGGDATVQITDTVSEVVATLTADKTTVSEGGQITYTVTLTNAQGLPVNGHNGLTFTLTDGTKVTIPAGSASGTFTITAPDDVFVGGQPTITNKLEGVTGADNFEKLTLVQDEVKTSVTDEPGTGTPGTDNQGDKVTVTIVGKGDVTEDQQPAFTVKVSQKLDHDLTVTLSNGDKVV</sequence>
<dbReference type="InterPro" id="IPR038081">
    <property type="entry name" value="CalX-like_sf"/>
</dbReference>
<reference evidence="3 4" key="1">
    <citation type="submission" date="2016-10" db="EMBL/GenBank/DDBJ databases">
        <authorList>
            <person name="de Groot N.N."/>
        </authorList>
    </citation>
    <scope>NUCLEOTIDE SEQUENCE [LARGE SCALE GENOMIC DNA]</scope>
    <source>
        <strain evidence="3 4">LMG 27941</strain>
    </source>
</reference>
<feature type="domain" description="LapA adhesin" evidence="2">
    <location>
        <begin position="576"/>
        <end position="675"/>
    </location>
</feature>
<protein>
    <submittedName>
        <fullName evidence="3">Surface adhesion protein</fullName>
    </submittedName>
</protein>
<accession>A0A1H9MR19</accession>
<feature type="domain" description="LapA adhesin" evidence="2">
    <location>
        <begin position="376"/>
        <end position="473"/>
    </location>
</feature>
<feature type="domain" description="LapA adhesin" evidence="2">
    <location>
        <begin position="476"/>
        <end position="573"/>
    </location>
</feature>
<evidence type="ECO:0000256" key="1">
    <source>
        <dbReference type="SAM" id="MobiDB-lite"/>
    </source>
</evidence>
<dbReference type="Proteomes" id="UP000199221">
    <property type="component" value="Unassembled WGS sequence"/>
</dbReference>
<feature type="domain" description="LapA adhesin" evidence="2">
    <location>
        <begin position="681"/>
        <end position="782"/>
    </location>
</feature>
<feature type="domain" description="LapA adhesin" evidence="2">
    <location>
        <begin position="276"/>
        <end position="373"/>
    </location>
</feature>
<gene>
    <name evidence="3" type="ORF">SAMN05216230_106305</name>
</gene>
<dbReference type="RefSeq" id="WP_143067556.1">
    <property type="nucleotide sequence ID" value="NZ_FOEQ01000006.1"/>
</dbReference>
<name>A0A1H9MR19_9PSED</name>
<dbReference type="Pfam" id="PF20579">
    <property type="entry name" value="LapA"/>
    <property type="match status" value="7"/>
</dbReference>
<dbReference type="NCBIfam" id="NF033682">
    <property type="entry name" value="retention_LapA"/>
    <property type="match status" value="1"/>
</dbReference>
<dbReference type="InterPro" id="IPR013783">
    <property type="entry name" value="Ig-like_fold"/>
</dbReference>
<dbReference type="EMBL" id="FOEQ01000006">
    <property type="protein sequence ID" value="SER25613.1"/>
    <property type="molecule type" value="Genomic_DNA"/>
</dbReference>
<dbReference type="InterPro" id="IPR046779">
    <property type="entry name" value="LapA_adhesin_dom"/>
</dbReference>
<dbReference type="SUPFAM" id="SSF141072">
    <property type="entry name" value="CalX-like"/>
    <property type="match status" value="1"/>
</dbReference>
<feature type="domain" description="LapA adhesin" evidence="2">
    <location>
        <begin position="796"/>
        <end position="838"/>
    </location>
</feature>
<feature type="domain" description="LapA adhesin" evidence="2">
    <location>
        <begin position="175"/>
        <end position="274"/>
    </location>
</feature>
<dbReference type="AlphaFoldDB" id="A0A1H9MR19"/>
<feature type="region of interest" description="Disordered" evidence="1">
    <location>
        <begin position="778"/>
        <end position="797"/>
    </location>
</feature>
<evidence type="ECO:0000313" key="3">
    <source>
        <dbReference type="EMBL" id="SER25613.1"/>
    </source>
</evidence>
<evidence type="ECO:0000259" key="2">
    <source>
        <dbReference type="Pfam" id="PF20579"/>
    </source>
</evidence>
<feature type="non-terminal residue" evidence="3">
    <location>
        <position position="839"/>
    </location>
</feature>
<dbReference type="InterPro" id="IPR047777">
    <property type="entry name" value="LapA-like_RM"/>
</dbReference>
<dbReference type="Gene3D" id="2.60.40.10">
    <property type="entry name" value="Immunoglobulins"/>
    <property type="match status" value="1"/>
</dbReference>
<evidence type="ECO:0000313" key="4">
    <source>
        <dbReference type="Proteomes" id="UP000199221"/>
    </source>
</evidence>
<proteinExistence type="predicted"/>
<organism evidence="3 4">
    <name type="scientific">Pseudomonas soli</name>
    <dbReference type="NCBI Taxonomy" id="1306993"/>
    <lineage>
        <taxon>Bacteria</taxon>
        <taxon>Pseudomonadati</taxon>
        <taxon>Pseudomonadota</taxon>
        <taxon>Gammaproteobacteria</taxon>
        <taxon>Pseudomonadales</taxon>
        <taxon>Pseudomonadaceae</taxon>
        <taxon>Pseudomonas</taxon>
    </lineage>
</organism>